<evidence type="ECO:0000259" key="2">
    <source>
        <dbReference type="PROSITE" id="PS50042"/>
    </source>
</evidence>
<feature type="domain" description="Cyclic nucleotide-binding" evidence="2">
    <location>
        <begin position="285"/>
        <end position="329"/>
    </location>
</feature>
<feature type="transmembrane region" description="Helical" evidence="1">
    <location>
        <begin position="37"/>
        <end position="61"/>
    </location>
</feature>
<accession>A0A6H5HQX6</accession>
<protein>
    <recommendedName>
        <fullName evidence="2">Cyclic nucleotide-binding domain-containing protein</fullName>
    </recommendedName>
</protein>
<reference evidence="3 4" key="1">
    <citation type="submission" date="2020-02" db="EMBL/GenBank/DDBJ databases">
        <authorList>
            <person name="Ferguson B K."/>
        </authorList>
    </citation>
    <scope>NUCLEOTIDE SEQUENCE [LARGE SCALE GENOMIC DNA]</scope>
</reference>
<dbReference type="Proteomes" id="UP000479000">
    <property type="component" value="Unassembled WGS sequence"/>
</dbReference>
<evidence type="ECO:0000256" key="1">
    <source>
        <dbReference type="SAM" id="Phobius"/>
    </source>
</evidence>
<dbReference type="EMBL" id="CADCXU010035086">
    <property type="protein sequence ID" value="CAB0020183.1"/>
    <property type="molecule type" value="Genomic_DNA"/>
</dbReference>
<dbReference type="SUPFAM" id="SSF51206">
    <property type="entry name" value="cAMP-binding domain-like"/>
    <property type="match status" value="1"/>
</dbReference>
<keyword evidence="1" id="KW-1133">Transmembrane helix</keyword>
<gene>
    <name evidence="3" type="ORF">NTEN_LOCUS23781</name>
</gene>
<dbReference type="InterPro" id="IPR014710">
    <property type="entry name" value="RmlC-like_jellyroll"/>
</dbReference>
<proteinExistence type="predicted"/>
<dbReference type="CDD" id="cd00038">
    <property type="entry name" value="CAP_ED"/>
    <property type="match status" value="1"/>
</dbReference>
<feature type="non-terminal residue" evidence="3">
    <location>
        <position position="844"/>
    </location>
</feature>
<keyword evidence="1" id="KW-0812">Transmembrane</keyword>
<name>A0A6H5HQX6_9HEMI</name>
<dbReference type="InterPro" id="IPR000595">
    <property type="entry name" value="cNMP-bd_dom"/>
</dbReference>
<dbReference type="OrthoDB" id="6630619at2759"/>
<sequence length="844" mass="95591">MAVLTVLDLIMLVIMLQKYYSGSPYGNSVTFLQVTDFLFCAIFVLEFIVEILGIGLIQYFYSTLKLVEFACSCLVRPLQLSMIVESSNRPPNLFEADPIIMYVKTLLLMRAARIYVFFVAIIPKLLDLIDKKMDEDLFDLYDVGKAYLIAQEQVMKLLEHLVTNTEVYTEIMKILEADRQIVSNILGLVKCDRTTIATTNKTNHAIRHVVNTMNDLITKMKDDDLLDTHAARSLFAELEEVKAKVRSVNVVKPLEPHLLLAEIPWLKNESATVEFLLKHGRRSSYSKGELIISQGDSNFGLLILIEGLVRTTYIPSVSALELNSKYGALPNYDFFNNLKFDVPQEDYVTSSSVIGEIGVATNREYNMRALCLTSVELMWIPGRILNAIINQSRDSVVYQCSLWKAIAVKISLNVLQDIPYFRGWTREKLLLYLQSGVVPVLKGVTVVTLNEHVNDVILVEGIAMDYKTSMTFVGPYYIPRIVGSLLLPGSPLMDRTTNIETRLFVIPNVESDAEDLSGPEGLFKDFLKKTEKEVDEIGSKGRTVKEFPIDCKKNNRKDHMSAHEKKRMKKLKRLLKAVKFVDHIPTVKGAIEGLPSSASFVYQQENKELTVAAHPKRKYYDTTYNYIGDVEETSESRGIKYMYSILYRILIKIFRQPYGTVRAVGERMVMLRKSCRHCEVVCIDPSGQQLLGSTPRSASTPPPPRLSFLSTLRTSPLRSKICNFVKGYSANTCSRTPQCTRSSPLRPPVLISQFSHLRSYNTLITHFGGDWKHIRDVEMIITAQKEMEKTRASDTVVSNALTMQQKRKPSYIKKSEGDIFLVMEGADKNSESQVSPDVRMLGLQ</sequence>
<keyword evidence="1" id="KW-0472">Membrane</keyword>
<dbReference type="AlphaFoldDB" id="A0A6H5HQX6"/>
<keyword evidence="4" id="KW-1185">Reference proteome</keyword>
<dbReference type="Gene3D" id="2.60.120.10">
    <property type="entry name" value="Jelly Rolls"/>
    <property type="match status" value="1"/>
</dbReference>
<evidence type="ECO:0000313" key="3">
    <source>
        <dbReference type="EMBL" id="CAB0020183.1"/>
    </source>
</evidence>
<evidence type="ECO:0000313" key="4">
    <source>
        <dbReference type="Proteomes" id="UP000479000"/>
    </source>
</evidence>
<dbReference type="InterPro" id="IPR018490">
    <property type="entry name" value="cNMP-bd_dom_sf"/>
</dbReference>
<organism evidence="3 4">
    <name type="scientific">Nesidiocoris tenuis</name>
    <dbReference type="NCBI Taxonomy" id="355587"/>
    <lineage>
        <taxon>Eukaryota</taxon>
        <taxon>Metazoa</taxon>
        <taxon>Ecdysozoa</taxon>
        <taxon>Arthropoda</taxon>
        <taxon>Hexapoda</taxon>
        <taxon>Insecta</taxon>
        <taxon>Pterygota</taxon>
        <taxon>Neoptera</taxon>
        <taxon>Paraneoptera</taxon>
        <taxon>Hemiptera</taxon>
        <taxon>Heteroptera</taxon>
        <taxon>Panheteroptera</taxon>
        <taxon>Cimicomorpha</taxon>
        <taxon>Miridae</taxon>
        <taxon>Dicyphina</taxon>
        <taxon>Nesidiocoris</taxon>
    </lineage>
</organism>
<dbReference type="PROSITE" id="PS50042">
    <property type="entry name" value="CNMP_BINDING_3"/>
    <property type="match status" value="1"/>
</dbReference>